<dbReference type="SFLD" id="SFLDS00001">
    <property type="entry name" value="Enolase"/>
    <property type="match status" value="1"/>
</dbReference>
<comment type="caution">
    <text evidence="5">The sequence shown here is derived from an EMBL/GenBank/DDBJ whole genome shotgun (WGS) entry which is preliminary data.</text>
</comment>
<dbReference type="GO" id="GO:0016836">
    <property type="term" value="F:hydro-lyase activity"/>
    <property type="evidence" value="ECO:0007669"/>
    <property type="project" value="TreeGrafter"/>
</dbReference>
<evidence type="ECO:0000259" key="4">
    <source>
        <dbReference type="SMART" id="SM00922"/>
    </source>
</evidence>
<dbReference type="GO" id="GO:0000287">
    <property type="term" value="F:magnesium ion binding"/>
    <property type="evidence" value="ECO:0007669"/>
    <property type="project" value="UniProtKB-ARBA"/>
</dbReference>
<dbReference type="CDD" id="cd03316">
    <property type="entry name" value="MR_like"/>
    <property type="match status" value="1"/>
</dbReference>
<evidence type="ECO:0000313" key="6">
    <source>
        <dbReference type="Proteomes" id="UP000236919"/>
    </source>
</evidence>
<dbReference type="Gene3D" id="3.30.390.10">
    <property type="entry name" value="Enolase-like, N-terminal domain"/>
    <property type="match status" value="1"/>
</dbReference>
<keyword evidence="6" id="KW-1185">Reference proteome</keyword>
<dbReference type="GO" id="GO:0009063">
    <property type="term" value="P:amino acid catabolic process"/>
    <property type="evidence" value="ECO:0007669"/>
    <property type="project" value="InterPro"/>
</dbReference>
<dbReference type="GO" id="GO:0016052">
    <property type="term" value="P:carbohydrate catabolic process"/>
    <property type="evidence" value="ECO:0007669"/>
    <property type="project" value="TreeGrafter"/>
</dbReference>
<reference evidence="5 6" key="1">
    <citation type="submission" date="2018-01" db="EMBL/GenBank/DDBJ databases">
        <title>Genomic Encyclopedia of Type Strains, Phase III (KMG-III): the genomes of soil and plant-associated and newly described type strains.</title>
        <authorList>
            <person name="Whitman W."/>
        </authorList>
    </citation>
    <scope>NUCLEOTIDE SEQUENCE [LARGE SCALE GENOMIC DNA]</scope>
    <source>
        <strain evidence="5 6">1131</strain>
    </source>
</reference>
<dbReference type="InterPro" id="IPR029065">
    <property type="entry name" value="Enolase_C-like"/>
</dbReference>
<dbReference type="EMBL" id="PQFZ01000008">
    <property type="protein sequence ID" value="POR50862.1"/>
    <property type="molecule type" value="Genomic_DNA"/>
</dbReference>
<dbReference type="Gene3D" id="3.20.20.120">
    <property type="entry name" value="Enolase-like C-terminal domain"/>
    <property type="match status" value="1"/>
</dbReference>
<keyword evidence="2" id="KW-0479">Metal-binding</keyword>
<dbReference type="Proteomes" id="UP000236919">
    <property type="component" value="Unassembled WGS sequence"/>
</dbReference>
<dbReference type="Pfam" id="PF02746">
    <property type="entry name" value="MR_MLE_N"/>
    <property type="match status" value="1"/>
</dbReference>
<feature type="domain" description="Mandelate racemase/muconate lactonizing enzyme C-terminal" evidence="4">
    <location>
        <begin position="155"/>
        <end position="246"/>
    </location>
</feature>
<dbReference type="InterPro" id="IPR029017">
    <property type="entry name" value="Enolase-like_N"/>
</dbReference>
<comment type="cofactor">
    <cofactor evidence="1">
        <name>Mg(2+)</name>
        <dbReference type="ChEBI" id="CHEBI:18420"/>
    </cofactor>
</comment>
<dbReference type="PROSITE" id="PS00909">
    <property type="entry name" value="MR_MLE_2"/>
    <property type="match status" value="1"/>
</dbReference>
<dbReference type="SUPFAM" id="SSF54826">
    <property type="entry name" value="Enolase N-terminal domain-like"/>
    <property type="match status" value="1"/>
</dbReference>
<sequence length="382" mass="41273">MRKRHWAMKIVAVETCVVALPFDMGGPKPAFAGRPWDNLEILVVKVETEDGLVGWGEAFGHAAIPATKAAIDTIIAPLMLGRDAGDIQGLSRTILHSLHLLGRNGSFVYGYSGIEIALWDLLGKRAGLPLYRLLGGRDRGPIDGYASLLAYNDNPLVAKNTAAACAAGYRFIKLHELTRAAVLAAQQAPGAADAAIMLDVNCAWSPVVAREMAASLADDGLMWLEEPVWPPEDVHGLASVRAYGIPISAGENVAGLFGFKSLIEAEAIDIAQPSVTKIGGVQEMIRVFDLCEAHGVEVAPHSPYFGPGFVATLHIIAARMEKPMIEVLWLDMEANPFDPWVRGQNGRFPVPQGPGLGCDPDLEVLERYRTGDWARNVWQANR</sequence>
<evidence type="ECO:0000256" key="2">
    <source>
        <dbReference type="ARBA" id="ARBA00022723"/>
    </source>
</evidence>
<dbReference type="InterPro" id="IPR013341">
    <property type="entry name" value="Mandelate_racemase_N_dom"/>
</dbReference>
<protein>
    <submittedName>
        <fullName evidence="5">L-alanine-DL-glutamate epimerase-like enolase superfamily enzyme</fullName>
    </submittedName>
</protein>
<evidence type="ECO:0000313" key="5">
    <source>
        <dbReference type="EMBL" id="POR50862.1"/>
    </source>
</evidence>
<dbReference type="PANTHER" id="PTHR13794:SF58">
    <property type="entry name" value="MITOCHONDRIAL ENOLASE SUPERFAMILY MEMBER 1"/>
    <property type="match status" value="1"/>
</dbReference>
<organism evidence="5 6">
    <name type="scientific">Bosea psychrotolerans</name>
    <dbReference type="NCBI Taxonomy" id="1871628"/>
    <lineage>
        <taxon>Bacteria</taxon>
        <taxon>Pseudomonadati</taxon>
        <taxon>Pseudomonadota</taxon>
        <taxon>Alphaproteobacteria</taxon>
        <taxon>Hyphomicrobiales</taxon>
        <taxon>Boseaceae</taxon>
        <taxon>Bosea</taxon>
    </lineage>
</organism>
<gene>
    <name evidence="5" type="ORF">CYD53_108110</name>
</gene>
<keyword evidence="3" id="KW-0460">Magnesium</keyword>
<dbReference type="SMART" id="SM00922">
    <property type="entry name" value="MR_MLE"/>
    <property type="match status" value="1"/>
</dbReference>
<dbReference type="RefSeq" id="WP_103718968.1">
    <property type="nucleotide sequence ID" value="NZ_PQFZ01000008.1"/>
</dbReference>
<dbReference type="InterPro" id="IPR036849">
    <property type="entry name" value="Enolase-like_C_sf"/>
</dbReference>
<proteinExistence type="predicted"/>
<accession>A0A2S4M807</accession>
<dbReference type="InterPro" id="IPR018110">
    <property type="entry name" value="Mandel_Rmase/mucon_lact_enz_CS"/>
</dbReference>
<evidence type="ECO:0000256" key="1">
    <source>
        <dbReference type="ARBA" id="ARBA00001946"/>
    </source>
</evidence>
<evidence type="ECO:0000256" key="3">
    <source>
        <dbReference type="ARBA" id="ARBA00022842"/>
    </source>
</evidence>
<dbReference type="InterPro" id="IPR046945">
    <property type="entry name" value="RHMD-like"/>
</dbReference>
<dbReference type="InterPro" id="IPR013342">
    <property type="entry name" value="Mandelate_racemase_C"/>
</dbReference>
<dbReference type="OrthoDB" id="9802699at2"/>
<name>A0A2S4M807_9HYPH</name>
<dbReference type="SUPFAM" id="SSF51604">
    <property type="entry name" value="Enolase C-terminal domain-like"/>
    <property type="match status" value="1"/>
</dbReference>
<dbReference type="AlphaFoldDB" id="A0A2S4M807"/>
<dbReference type="Pfam" id="PF13378">
    <property type="entry name" value="MR_MLE_C"/>
    <property type="match status" value="1"/>
</dbReference>
<dbReference type="PANTHER" id="PTHR13794">
    <property type="entry name" value="ENOLASE SUPERFAMILY, MANDELATE RACEMASE"/>
    <property type="match status" value="1"/>
</dbReference>